<accession>A0A1E7ESK3</accession>
<feature type="compositionally biased region" description="Basic residues" evidence="1">
    <location>
        <begin position="696"/>
        <end position="712"/>
    </location>
</feature>
<dbReference type="KEGG" id="fcy:FRACYDRAFT_249192"/>
<name>A0A1E7ESK3_9STRA</name>
<sequence>MAEQNMNLDISFPFEERVNDEVTITSVVNKEEYTKEEENPKTGTKTTVQTNVRRVAVGFEFLSSCLDETKPITSSSSSVLTTMKTKQIVNTADAEFSPQKSQSLAQAQTKIDDDGDDNSNSNSNKIVEDQHDRYFKSYLDEHKRSTTTPGLKRHQPHSYSTTAGFTPATTGPLKKRIKERMSLSPFTPSEFYDLTLTPLGFYDLTPASIRDATAATIATTSRAFASDIKVQPLRLPFADILSSNTKLNSRFSNNHSPALKSTMKALTSSASKTPRLSVPMETQAKAQAWTKKNETSLTISSDIKTGSPASSGNGLPPPMYRTNSRFPAVLPVPSPVASHTTRNVPHRHLENEFTKPLDEANPSSYICLIREQFEFFEASSEDVALCRSKNVHAFVGQVGMRCKHCLCIPVAIRPQGSLVFARKLDALYRYFNNSENNSHLESCPFVPKAERKKIDQFTQNFLNSLASFHWDGLGYEYWLRSTKNIIQTKEGLKFKTKSSPKEITSNFPSHATTKPPPPLTTDIFSKGAYVRVDPSSTSRGGVGFVTSVHTKERRVDVKYDENSVGVINSSPFIDESRLHAHLLRDAVGRTNRSGRRCLIDIGEAASTAPVRSRKRNQQQHQRLPHPFLKEIKDGNKKHKGMQPVGLDQNDANAFNMGVLLDSREWTIQNKITMDEAQVKAGLSIESNDSQDVMSKSKARSLRRKLARQRKKAANGGQKAKQPQKAKGGQLVAVSDPFLSPQKEQASDHAEPRLEQNDAKAIFESLRGSQQFPSHLTIQVVATEGEHIISPPFVEFPEGIYVFTRKGRLPPHLAHFQVKQIKTRKVCKWQVSGPQFPKTQSTSTQISIQQRYAYPRDDTEYSNRTGGTIWTLLGDDGKEDFEYRLFQVYCSQKRVSNQSSNNKHHNNKNLQQKHSRAIDVKELLEKSKPQEKVDRIIADKASLTPTPRHI</sequence>
<organism evidence="2 3">
    <name type="scientific">Fragilariopsis cylindrus CCMP1102</name>
    <dbReference type="NCBI Taxonomy" id="635003"/>
    <lineage>
        <taxon>Eukaryota</taxon>
        <taxon>Sar</taxon>
        <taxon>Stramenopiles</taxon>
        <taxon>Ochrophyta</taxon>
        <taxon>Bacillariophyta</taxon>
        <taxon>Bacillariophyceae</taxon>
        <taxon>Bacillariophycidae</taxon>
        <taxon>Bacillariales</taxon>
        <taxon>Bacillariaceae</taxon>
        <taxon>Fragilariopsis</taxon>
    </lineage>
</organism>
<dbReference type="EMBL" id="KV784378">
    <property type="protein sequence ID" value="OEU08849.1"/>
    <property type="molecule type" value="Genomic_DNA"/>
</dbReference>
<protein>
    <submittedName>
        <fullName evidence="2">Uncharacterized protein</fullName>
    </submittedName>
</protein>
<feature type="region of interest" description="Disordered" evidence="1">
    <location>
        <begin position="144"/>
        <end position="170"/>
    </location>
</feature>
<feature type="region of interest" description="Disordered" evidence="1">
    <location>
        <begin position="686"/>
        <end position="730"/>
    </location>
</feature>
<gene>
    <name evidence="2" type="ORF">FRACYDRAFT_249192</name>
</gene>
<feature type="region of interest" description="Disordered" evidence="1">
    <location>
        <begin position="895"/>
        <end position="915"/>
    </location>
</feature>
<evidence type="ECO:0000256" key="1">
    <source>
        <dbReference type="SAM" id="MobiDB-lite"/>
    </source>
</evidence>
<feature type="compositionally biased region" description="Polar residues" evidence="1">
    <location>
        <begin position="98"/>
        <end position="109"/>
    </location>
</feature>
<dbReference type="Proteomes" id="UP000095751">
    <property type="component" value="Unassembled WGS sequence"/>
</dbReference>
<feature type="compositionally biased region" description="Low complexity" evidence="1">
    <location>
        <begin position="713"/>
        <end position="729"/>
    </location>
</feature>
<feature type="compositionally biased region" description="Low complexity" evidence="1">
    <location>
        <begin position="161"/>
        <end position="170"/>
    </location>
</feature>
<dbReference type="AlphaFoldDB" id="A0A1E7ESK3"/>
<keyword evidence="3" id="KW-1185">Reference proteome</keyword>
<feature type="region of interest" description="Disordered" evidence="1">
    <location>
        <begin position="92"/>
        <end position="127"/>
    </location>
</feature>
<evidence type="ECO:0000313" key="3">
    <source>
        <dbReference type="Proteomes" id="UP000095751"/>
    </source>
</evidence>
<feature type="compositionally biased region" description="Basic residues" evidence="1">
    <location>
        <begin position="901"/>
        <end position="914"/>
    </location>
</feature>
<dbReference type="InParanoid" id="A0A1E7ESK3"/>
<reference evidence="2 3" key="1">
    <citation type="submission" date="2016-09" db="EMBL/GenBank/DDBJ databases">
        <title>Extensive genetic diversity and differential bi-allelic expression allows diatom success in the polar Southern Ocean.</title>
        <authorList>
            <consortium name="DOE Joint Genome Institute"/>
            <person name="Mock T."/>
            <person name="Otillar R.P."/>
            <person name="Strauss J."/>
            <person name="Dupont C."/>
            <person name="Frickenhaus S."/>
            <person name="Maumus F."/>
            <person name="Mcmullan M."/>
            <person name="Sanges R."/>
            <person name="Schmutz J."/>
            <person name="Toseland A."/>
            <person name="Valas R."/>
            <person name="Veluchamy A."/>
            <person name="Ward B.J."/>
            <person name="Allen A."/>
            <person name="Barry K."/>
            <person name="Falciatore A."/>
            <person name="Ferrante M."/>
            <person name="Fortunato A.E."/>
            <person name="Gloeckner G."/>
            <person name="Gruber A."/>
            <person name="Hipkin R."/>
            <person name="Janech M."/>
            <person name="Kroth P."/>
            <person name="Leese F."/>
            <person name="Lindquist E."/>
            <person name="Lyon B.R."/>
            <person name="Martin J."/>
            <person name="Mayer C."/>
            <person name="Parker M."/>
            <person name="Quesneville H."/>
            <person name="Raymond J."/>
            <person name="Uhlig C."/>
            <person name="Valentin K.U."/>
            <person name="Worden A.Z."/>
            <person name="Armbrust E.V."/>
            <person name="Bowler C."/>
            <person name="Green B."/>
            <person name="Moulton V."/>
            <person name="Van Oosterhout C."/>
            <person name="Grigoriev I."/>
        </authorList>
    </citation>
    <scope>NUCLEOTIDE SEQUENCE [LARGE SCALE GENOMIC DNA]</scope>
    <source>
        <strain evidence="2 3">CCMP1102</strain>
    </source>
</reference>
<proteinExistence type="predicted"/>
<feature type="region of interest" description="Disordered" evidence="1">
    <location>
        <begin position="497"/>
        <end position="518"/>
    </location>
</feature>
<feature type="compositionally biased region" description="Polar residues" evidence="1">
    <location>
        <begin position="501"/>
        <end position="512"/>
    </location>
</feature>
<evidence type="ECO:0000313" key="2">
    <source>
        <dbReference type="EMBL" id="OEU08849.1"/>
    </source>
</evidence>